<dbReference type="Pfam" id="PF26314">
    <property type="entry name" value="MptA_B_family"/>
    <property type="match status" value="1"/>
</dbReference>
<keyword evidence="1" id="KW-0812">Transmembrane</keyword>
<keyword evidence="2" id="KW-0328">Glycosyltransferase</keyword>
<feature type="transmembrane region" description="Helical" evidence="1">
    <location>
        <begin position="412"/>
        <end position="431"/>
    </location>
</feature>
<comment type="caution">
    <text evidence="2">The sequence shown here is derived from an EMBL/GenBank/DDBJ whole genome shotgun (WGS) entry which is preliminary data.</text>
</comment>
<feature type="transmembrane region" description="Helical" evidence="1">
    <location>
        <begin position="60"/>
        <end position="79"/>
    </location>
</feature>
<reference evidence="3" key="1">
    <citation type="journal article" date="2019" name="Int. J. Syst. Evol. Microbiol.">
        <title>The Global Catalogue of Microorganisms (GCM) 10K type strain sequencing project: providing services to taxonomists for standard genome sequencing and annotation.</title>
        <authorList>
            <consortium name="The Broad Institute Genomics Platform"/>
            <consortium name="The Broad Institute Genome Sequencing Center for Infectious Disease"/>
            <person name="Wu L."/>
            <person name="Ma J."/>
        </authorList>
    </citation>
    <scope>NUCLEOTIDE SEQUENCE [LARGE SCALE GENOMIC DNA]</scope>
    <source>
        <strain evidence="3">CCUG 62114</strain>
    </source>
</reference>
<keyword evidence="1" id="KW-0472">Membrane</keyword>
<keyword evidence="3" id="KW-1185">Reference proteome</keyword>
<gene>
    <name evidence="2" type="ORF">ACFQ1O_14050</name>
</gene>
<keyword evidence="2" id="KW-0808">Transferase</keyword>
<dbReference type="EMBL" id="JBHTJM010000011">
    <property type="protein sequence ID" value="MFD0965136.1"/>
    <property type="molecule type" value="Genomic_DNA"/>
</dbReference>
<keyword evidence="1" id="KW-1133">Transmembrane helix</keyword>
<feature type="transmembrane region" description="Helical" evidence="1">
    <location>
        <begin position="35"/>
        <end position="53"/>
    </location>
</feature>
<feature type="transmembrane region" description="Helical" evidence="1">
    <location>
        <begin position="326"/>
        <end position="344"/>
    </location>
</feature>
<feature type="transmembrane region" description="Helical" evidence="1">
    <location>
        <begin position="232"/>
        <end position="251"/>
    </location>
</feature>
<dbReference type="Proteomes" id="UP001596997">
    <property type="component" value="Unassembled WGS sequence"/>
</dbReference>
<evidence type="ECO:0000313" key="2">
    <source>
        <dbReference type="EMBL" id="MFD0965136.1"/>
    </source>
</evidence>
<accession>A0ABW3I5J2</accession>
<evidence type="ECO:0000313" key="3">
    <source>
        <dbReference type="Proteomes" id="UP001596997"/>
    </source>
</evidence>
<dbReference type="GO" id="GO:0016757">
    <property type="term" value="F:glycosyltransferase activity"/>
    <property type="evidence" value="ECO:0007669"/>
    <property type="project" value="UniProtKB-KW"/>
</dbReference>
<feature type="transmembrane region" description="Helical" evidence="1">
    <location>
        <begin position="180"/>
        <end position="202"/>
    </location>
</feature>
<name>A0ABW3I5J2_9FLAO</name>
<organism evidence="2 3">
    <name type="scientific">Pseudofulvibacter geojedonensis</name>
    <dbReference type="NCBI Taxonomy" id="1123758"/>
    <lineage>
        <taxon>Bacteria</taxon>
        <taxon>Pseudomonadati</taxon>
        <taxon>Bacteroidota</taxon>
        <taxon>Flavobacteriia</taxon>
        <taxon>Flavobacteriales</taxon>
        <taxon>Flavobacteriaceae</taxon>
        <taxon>Pseudofulvibacter</taxon>
    </lineage>
</organism>
<feature type="transmembrane region" description="Helical" evidence="1">
    <location>
        <begin position="351"/>
        <end position="368"/>
    </location>
</feature>
<feature type="transmembrane region" description="Helical" evidence="1">
    <location>
        <begin position="144"/>
        <end position="168"/>
    </location>
</feature>
<dbReference type="RefSeq" id="WP_377717011.1">
    <property type="nucleotide sequence ID" value="NZ_JBHTJM010000011.1"/>
</dbReference>
<sequence length="440" mass="51707">MIHYLKKHKTITLSIITSVIIFCFFAYQLERRNFYELIFSFSFLFGLFLYQFNKISSWKLLVFIAIAFRLIFLFAIPNLSQDFYRFIWDGRMLLNGLNPYLYLPQDFILGNYIIPNQANELVNGMQELNASHYSNYPPLNQLCFLIAALLFNNNILGSIIVMRVLLIVADIGILYIGKKLLISLNLNPKFIFFYLLNPFIIIELIGNLHFEGFMIFFLLWGIYLFQKGKWKIAALLIACSISIKLLPLLFLPLFFSRLKINELITFYSVIGGLTIIFFIPFLSEELIHNYSKSIGLWFGQFEFNGSFHNLIKYIGKQFDVINITKILGKTTPILVFVYVIYLSLKRKIENTITLISFMVLTLSFYLFTTATVHPWYVAMLLALSIFTKYRFPLVWSFSIMLSYSFYRDENFSNNYLLLFLEYAIVFGYMMYEFTTKKNPA</sequence>
<proteinExistence type="predicted"/>
<evidence type="ECO:0000256" key="1">
    <source>
        <dbReference type="SAM" id="Phobius"/>
    </source>
</evidence>
<feature type="transmembrane region" description="Helical" evidence="1">
    <location>
        <begin position="263"/>
        <end position="282"/>
    </location>
</feature>
<protein>
    <submittedName>
        <fullName evidence="2">Mannosyltransferase</fullName>
    </submittedName>
</protein>
<feature type="transmembrane region" description="Helical" evidence="1">
    <location>
        <begin position="12"/>
        <end position="29"/>
    </location>
</feature>